<dbReference type="UniPathway" id="UPA00109">
    <property type="reaction ID" value="UER00182"/>
</dbReference>
<evidence type="ECO:0000256" key="5">
    <source>
        <dbReference type="ARBA" id="ARBA00022533"/>
    </source>
</evidence>
<feature type="binding site" evidence="14">
    <location>
        <begin position="24"/>
        <end position="28"/>
    </location>
    <ligand>
        <name>ADP</name>
        <dbReference type="ChEBI" id="CHEBI:456216"/>
        <note>allosteric activator; ligand shared between dimeric partners</note>
    </ligand>
</feature>
<keyword evidence="7 14" id="KW-0479">Metal-binding</keyword>
<dbReference type="EC" id="2.7.1.11" evidence="14"/>
<feature type="binding site" description="in other chain" evidence="14">
    <location>
        <begin position="173"/>
        <end position="175"/>
    </location>
    <ligand>
        <name>substrate</name>
        <note>ligand shared between dimeric partners</note>
    </ligand>
</feature>
<evidence type="ECO:0000256" key="7">
    <source>
        <dbReference type="ARBA" id="ARBA00022723"/>
    </source>
</evidence>
<evidence type="ECO:0000256" key="3">
    <source>
        <dbReference type="ARBA" id="ARBA00004679"/>
    </source>
</evidence>
<comment type="subunit">
    <text evidence="14">Homotetramer.</text>
</comment>
<dbReference type="GO" id="GO:0061621">
    <property type="term" value="P:canonical glycolysis"/>
    <property type="evidence" value="ECO:0007669"/>
    <property type="project" value="TreeGrafter"/>
</dbReference>
<evidence type="ECO:0000256" key="10">
    <source>
        <dbReference type="ARBA" id="ARBA00022840"/>
    </source>
</evidence>
<dbReference type="OrthoDB" id="9802503at2"/>
<keyword evidence="17" id="KW-1185">Reference proteome</keyword>
<dbReference type="GO" id="GO:0003872">
    <property type="term" value="F:6-phosphofructokinase activity"/>
    <property type="evidence" value="ECO:0007669"/>
    <property type="project" value="UniProtKB-UniRule"/>
</dbReference>
<dbReference type="InterPro" id="IPR012828">
    <property type="entry name" value="PFKA_ATP_prok"/>
</dbReference>
<evidence type="ECO:0000256" key="11">
    <source>
        <dbReference type="ARBA" id="ARBA00022842"/>
    </source>
</evidence>
<feature type="binding site" evidence="14">
    <location>
        <position position="166"/>
    </location>
    <ligand>
        <name>substrate</name>
        <note>ligand shared between dimeric partners</note>
    </ligand>
</feature>
<dbReference type="PIRSF" id="PIRSF000532">
    <property type="entry name" value="ATP_PFK_prok"/>
    <property type="match status" value="1"/>
</dbReference>
<dbReference type="GO" id="GO:0005945">
    <property type="term" value="C:6-phosphofructokinase complex"/>
    <property type="evidence" value="ECO:0007669"/>
    <property type="project" value="TreeGrafter"/>
</dbReference>
<feature type="binding site" description="in other chain" evidence="14">
    <location>
        <position position="226"/>
    </location>
    <ligand>
        <name>substrate</name>
        <note>ligand shared between dimeric partners</note>
    </ligand>
</feature>
<dbReference type="GO" id="GO:0006002">
    <property type="term" value="P:fructose 6-phosphate metabolic process"/>
    <property type="evidence" value="ECO:0007669"/>
    <property type="project" value="UniProtKB-UniRule"/>
</dbReference>
<sequence length="325" mass="35485">MKEIKKIGVLTSGGDAPGMNAAVRAVTRTAIYNGLKVVGIHEGYQGLLQKDTFELGSRTVGHLIQRGGTLLRSARCKEFETAEGRKKAYDYIQEIGLDGLVVIGGDGTFTGASIFSDEYNIPVIGIPATIDNDIFGTDATIGFDTALNTIVEAVDKIRDTASAHNRLFLIEVMGRDAGFIALRAGIATGAESILLPEFEEYQTKLREYLEQKHKRSKQNGIIIVSEGSKIKAYDIYKEITKEHPEYDVRLSILGHLQRGGSPSAYDRVIASQLGVAAVEALLTDRSNEMVGIRNNQVVYVPLSDSIKEDKALNKNLLRIVDILSI</sequence>
<dbReference type="Gene3D" id="3.40.50.460">
    <property type="entry name" value="Phosphofructokinase domain"/>
    <property type="match status" value="1"/>
</dbReference>
<dbReference type="RefSeq" id="WP_116496199.1">
    <property type="nucleotide sequence ID" value="NZ_QENZ01000003.1"/>
</dbReference>
<dbReference type="Pfam" id="PF00365">
    <property type="entry name" value="PFK"/>
    <property type="match status" value="1"/>
</dbReference>
<feature type="binding site" description="in other chain" evidence="14">
    <location>
        <position position="215"/>
    </location>
    <ligand>
        <name>ADP</name>
        <dbReference type="ChEBI" id="CHEBI:456216"/>
        <note>allosteric activator; ligand shared between dimeric partners</note>
    </ligand>
</feature>
<proteinExistence type="inferred from homology"/>
<feature type="binding site" evidence="14">
    <location>
        <position position="106"/>
    </location>
    <ligand>
        <name>Mg(2+)</name>
        <dbReference type="ChEBI" id="CHEBI:18420"/>
        <note>catalytic</note>
    </ligand>
</feature>
<dbReference type="HAMAP" id="MF_00339">
    <property type="entry name" value="Phosphofructokinase_I_B1"/>
    <property type="match status" value="1"/>
</dbReference>
<feature type="binding site" evidence="14">
    <location>
        <begin position="75"/>
        <end position="76"/>
    </location>
    <ligand>
        <name>ATP</name>
        <dbReference type="ChEBI" id="CHEBI:30616"/>
    </ligand>
</feature>
<evidence type="ECO:0000256" key="4">
    <source>
        <dbReference type="ARBA" id="ARBA00022490"/>
    </source>
</evidence>
<dbReference type="FunFam" id="3.40.50.450:FF:000001">
    <property type="entry name" value="ATP-dependent 6-phosphofructokinase"/>
    <property type="match status" value="1"/>
</dbReference>
<evidence type="ECO:0000256" key="8">
    <source>
        <dbReference type="ARBA" id="ARBA00022741"/>
    </source>
</evidence>
<gene>
    <name evidence="14" type="primary">pfkA</name>
    <name evidence="16" type="ORF">C7377_0412</name>
</gene>
<dbReference type="PANTHER" id="PTHR13697:SF4">
    <property type="entry name" value="ATP-DEPENDENT 6-PHOSPHOFRUCTOKINASE"/>
    <property type="match status" value="1"/>
</dbReference>
<evidence type="ECO:0000256" key="14">
    <source>
        <dbReference type="HAMAP-Rule" id="MF_00339"/>
    </source>
</evidence>
<dbReference type="PROSITE" id="PS00433">
    <property type="entry name" value="PHOSPHOFRUCTOKINASE"/>
    <property type="match status" value="1"/>
</dbReference>
<dbReference type="GO" id="GO:0046872">
    <property type="term" value="F:metal ion binding"/>
    <property type="evidence" value="ECO:0007669"/>
    <property type="project" value="UniProtKB-KW"/>
</dbReference>
<comment type="catalytic activity">
    <reaction evidence="13 14">
        <text>beta-D-fructose 6-phosphate + ATP = beta-D-fructose 1,6-bisphosphate + ADP + H(+)</text>
        <dbReference type="Rhea" id="RHEA:16109"/>
        <dbReference type="ChEBI" id="CHEBI:15378"/>
        <dbReference type="ChEBI" id="CHEBI:30616"/>
        <dbReference type="ChEBI" id="CHEBI:32966"/>
        <dbReference type="ChEBI" id="CHEBI:57634"/>
        <dbReference type="ChEBI" id="CHEBI:456216"/>
        <dbReference type="EC" id="2.7.1.11"/>
    </reaction>
</comment>
<evidence type="ECO:0000256" key="9">
    <source>
        <dbReference type="ARBA" id="ARBA00022777"/>
    </source>
</evidence>
<dbReference type="InterPro" id="IPR035966">
    <property type="entry name" value="PKF_sf"/>
</dbReference>
<dbReference type="SUPFAM" id="SSF53784">
    <property type="entry name" value="Phosphofructokinase"/>
    <property type="match status" value="1"/>
</dbReference>
<dbReference type="GO" id="GO:0005524">
    <property type="term" value="F:ATP binding"/>
    <property type="evidence" value="ECO:0007669"/>
    <property type="project" value="UniProtKB-UniRule"/>
</dbReference>
<name>A0A7L4UQT8_BALHA</name>
<comment type="cofactor">
    <cofactor evidence="1 14">
        <name>Mg(2+)</name>
        <dbReference type="ChEBI" id="CHEBI:18420"/>
    </cofactor>
</comment>
<dbReference type="GO" id="GO:0042802">
    <property type="term" value="F:identical protein binding"/>
    <property type="evidence" value="ECO:0007669"/>
    <property type="project" value="TreeGrafter"/>
</dbReference>
<comment type="similarity">
    <text evidence="14">Belongs to the phosphofructokinase type A (PFKA) family. ATP-dependent PFK group I subfamily. Prokaryotic clade 'B1' sub-subfamily.</text>
</comment>
<evidence type="ECO:0000313" key="16">
    <source>
        <dbReference type="EMBL" id="PVX52113.1"/>
    </source>
</evidence>
<keyword evidence="4 14" id="KW-0963">Cytoplasm</keyword>
<dbReference type="InterPro" id="IPR000023">
    <property type="entry name" value="Phosphofructokinase_dom"/>
</dbReference>
<evidence type="ECO:0000256" key="2">
    <source>
        <dbReference type="ARBA" id="ARBA00004496"/>
    </source>
</evidence>
<dbReference type="AlphaFoldDB" id="A0A7L4UQT8"/>
<feature type="binding site" evidence="14">
    <location>
        <begin position="105"/>
        <end position="108"/>
    </location>
    <ligand>
        <name>ATP</name>
        <dbReference type="ChEBI" id="CHEBI:30616"/>
    </ligand>
</feature>
<keyword evidence="11 14" id="KW-0460">Magnesium</keyword>
<dbReference type="InterPro" id="IPR012003">
    <property type="entry name" value="ATP_PFK_prok-type"/>
</dbReference>
<dbReference type="PANTHER" id="PTHR13697">
    <property type="entry name" value="PHOSPHOFRUCTOKINASE"/>
    <property type="match status" value="1"/>
</dbReference>
<comment type="caution">
    <text evidence="16">The sequence shown here is derived from an EMBL/GenBank/DDBJ whole genome shotgun (WGS) entry which is preliminary data.</text>
</comment>
<dbReference type="GO" id="GO:0070095">
    <property type="term" value="F:fructose-6-phosphate binding"/>
    <property type="evidence" value="ECO:0007669"/>
    <property type="project" value="TreeGrafter"/>
</dbReference>
<dbReference type="GO" id="GO:0030388">
    <property type="term" value="P:fructose 1,6-bisphosphate metabolic process"/>
    <property type="evidence" value="ECO:0007669"/>
    <property type="project" value="TreeGrafter"/>
</dbReference>
<keyword evidence="5 14" id="KW-0021">Allosteric enzyme</keyword>
<feature type="binding site" description="in other chain" evidence="14">
    <location>
        <begin position="189"/>
        <end position="191"/>
    </location>
    <ligand>
        <name>ADP</name>
        <dbReference type="ChEBI" id="CHEBI:456216"/>
        <note>allosteric activator; ligand shared between dimeric partners</note>
    </ligand>
</feature>
<feature type="binding site" evidence="14">
    <location>
        <position position="14"/>
    </location>
    <ligand>
        <name>ATP</name>
        <dbReference type="ChEBI" id="CHEBI:30616"/>
    </ligand>
</feature>
<dbReference type="InterPro" id="IPR022953">
    <property type="entry name" value="ATP_PFK"/>
</dbReference>
<dbReference type="NCBIfam" id="NF002872">
    <property type="entry name" value="PRK03202.1"/>
    <property type="match status" value="1"/>
</dbReference>
<dbReference type="GO" id="GO:0016208">
    <property type="term" value="F:AMP binding"/>
    <property type="evidence" value="ECO:0007669"/>
    <property type="project" value="TreeGrafter"/>
</dbReference>
<dbReference type="NCBIfam" id="TIGR02482">
    <property type="entry name" value="PFKA_ATP"/>
    <property type="match status" value="1"/>
</dbReference>
<dbReference type="FunFam" id="3.40.50.460:FF:000002">
    <property type="entry name" value="ATP-dependent 6-phosphofructokinase"/>
    <property type="match status" value="1"/>
</dbReference>
<dbReference type="InterPro" id="IPR015912">
    <property type="entry name" value="Phosphofructokinase_CS"/>
</dbReference>
<reference evidence="16 17" key="1">
    <citation type="submission" date="2018-05" db="EMBL/GenBank/DDBJ databases">
        <title>Genomic Encyclopedia of Type Strains, Phase IV (KMG-IV): sequencing the most valuable type-strain genomes for metagenomic binning, comparative biology and taxonomic classification.</title>
        <authorList>
            <person name="Goeker M."/>
        </authorList>
    </citation>
    <scope>NUCLEOTIDE SEQUENCE [LARGE SCALE GENOMIC DNA]</scope>
    <source>
        <strain evidence="16 17">DSM 28579</strain>
    </source>
</reference>
<keyword evidence="6 14" id="KW-0808">Transferase</keyword>
<feature type="binding site" description="in other chain" evidence="14">
    <location>
        <position position="158"/>
    </location>
    <ligand>
        <name>ADP</name>
        <dbReference type="ChEBI" id="CHEBI:456216"/>
        <note>allosteric activator; ligand shared between dimeric partners</note>
    </ligand>
</feature>
<accession>A0A7L4UQT8</accession>
<comment type="function">
    <text evidence="14">Catalyzes the phosphorylation of D-fructose 6-phosphate to fructose 1,6-bisphosphate by ATP, the first committing step of glycolysis.</text>
</comment>
<feature type="binding site" description="in other chain" evidence="14">
    <location>
        <begin position="217"/>
        <end position="219"/>
    </location>
    <ligand>
        <name>ADP</name>
        <dbReference type="ChEBI" id="CHEBI:456216"/>
        <note>allosteric activator; ligand shared between dimeric partners</note>
    </ligand>
</feature>
<keyword evidence="10 14" id="KW-0067">ATP-binding</keyword>
<evidence type="ECO:0000259" key="15">
    <source>
        <dbReference type="Pfam" id="PF00365"/>
    </source>
</evidence>
<feature type="binding site" evidence="14">
    <location>
        <position position="249"/>
    </location>
    <ligand>
        <name>substrate</name>
        <note>ligand shared between dimeric partners</note>
    </ligand>
</feature>
<keyword evidence="8 14" id="KW-0547">Nucleotide-binding</keyword>
<dbReference type="EMBL" id="QENZ01000003">
    <property type="protein sequence ID" value="PVX52113.1"/>
    <property type="molecule type" value="Genomic_DNA"/>
</dbReference>
<dbReference type="Proteomes" id="UP000251835">
    <property type="component" value="Unassembled WGS sequence"/>
</dbReference>
<evidence type="ECO:0000256" key="13">
    <source>
        <dbReference type="ARBA" id="ARBA00048070"/>
    </source>
</evidence>
<comment type="subcellular location">
    <subcellularLocation>
        <location evidence="2 14">Cytoplasm</location>
    </subcellularLocation>
</comment>
<evidence type="ECO:0000313" key="17">
    <source>
        <dbReference type="Proteomes" id="UP000251835"/>
    </source>
</evidence>
<comment type="pathway">
    <text evidence="3 14">Carbohydrate degradation; glycolysis; D-glyceraldehyde 3-phosphate and glycerone phosphate from D-glucose: step 3/4.</text>
</comment>
<feature type="active site" description="Proton acceptor" evidence="14">
    <location>
        <position position="131"/>
    </location>
</feature>
<dbReference type="Gene3D" id="3.40.50.450">
    <property type="match status" value="1"/>
</dbReference>
<feature type="domain" description="Phosphofructokinase" evidence="15">
    <location>
        <begin position="6"/>
        <end position="281"/>
    </location>
</feature>
<evidence type="ECO:0000256" key="6">
    <source>
        <dbReference type="ARBA" id="ARBA00022679"/>
    </source>
</evidence>
<organism evidence="16 17">
    <name type="scientific">Balneicella halophila</name>
    <dbReference type="NCBI Taxonomy" id="1537566"/>
    <lineage>
        <taxon>Bacteria</taxon>
        <taxon>Pseudomonadati</taxon>
        <taxon>Bacteroidota</taxon>
        <taxon>Bacteroidia</taxon>
        <taxon>Bacteroidales</taxon>
        <taxon>Balneicellaceae</taxon>
        <taxon>Balneicella</taxon>
    </lineage>
</organism>
<dbReference type="PRINTS" id="PR00476">
    <property type="entry name" value="PHFRCTKINASE"/>
</dbReference>
<dbReference type="GO" id="GO:0048029">
    <property type="term" value="F:monosaccharide binding"/>
    <property type="evidence" value="ECO:0007669"/>
    <property type="project" value="TreeGrafter"/>
</dbReference>
<feature type="binding site" description="in other chain" evidence="14">
    <location>
        <begin position="129"/>
        <end position="131"/>
    </location>
    <ligand>
        <name>substrate</name>
        <note>ligand shared between dimeric partners</note>
    </ligand>
</feature>
<keyword evidence="12 14" id="KW-0324">Glycolysis</keyword>
<comment type="caution">
    <text evidence="14">Lacks conserved residue(s) required for the propagation of feature annotation.</text>
</comment>
<comment type="activity regulation">
    <text evidence="14">Allosterically activated by ADP and other diphosphonucleosides, and allosterically inhibited by phosphoenolpyruvate.</text>
</comment>
<feature type="binding site" description="in other chain" evidence="14">
    <location>
        <begin position="255"/>
        <end position="258"/>
    </location>
    <ligand>
        <name>substrate</name>
        <note>ligand shared between dimeric partners</note>
    </ligand>
</feature>
<evidence type="ECO:0000256" key="12">
    <source>
        <dbReference type="ARBA" id="ARBA00023152"/>
    </source>
</evidence>
<evidence type="ECO:0000256" key="1">
    <source>
        <dbReference type="ARBA" id="ARBA00001946"/>
    </source>
</evidence>
<protein>
    <recommendedName>
        <fullName evidence="14">ATP-dependent 6-phosphofructokinase</fullName>
        <shortName evidence="14">ATP-PFK</shortName>
        <shortName evidence="14">Phosphofructokinase</shortName>
        <ecNumber evidence="14">2.7.1.11</ecNumber>
    </recommendedName>
    <alternativeName>
        <fullName evidence="14">Phosphohexokinase</fullName>
    </alternativeName>
</protein>
<keyword evidence="9 14" id="KW-0418">Kinase</keyword>